<feature type="signal peptide" evidence="2">
    <location>
        <begin position="1"/>
        <end position="19"/>
    </location>
</feature>
<protein>
    <submittedName>
        <fullName evidence="3">Uncharacterized protein</fullName>
    </submittedName>
</protein>
<keyword evidence="2" id="KW-0732">Signal</keyword>
<feature type="region of interest" description="Disordered" evidence="1">
    <location>
        <begin position="157"/>
        <end position="181"/>
    </location>
</feature>
<name>A0A8H4IW19_9PEZI</name>
<evidence type="ECO:0000313" key="3">
    <source>
        <dbReference type="EMBL" id="KAF4307399.1"/>
    </source>
</evidence>
<reference evidence="3" key="1">
    <citation type="submission" date="2020-04" db="EMBL/GenBank/DDBJ databases">
        <title>Genome Assembly and Annotation of Botryosphaeria dothidea sdau 11-99, a Latent Pathogen of Apple Fruit Ring Rot in China.</title>
        <authorList>
            <person name="Yu C."/>
            <person name="Diao Y."/>
            <person name="Lu Q."/>
            <person name="Zhao J."/>
            <person name="Cui S."/>
            <person name="Peng C."/>
            <person name="He B."/>
            <person name="Liu H."/>
        </authorList>
    </citation>
    <scope>NUCLEOTIDE SEQUENCE [LARGE SCALE GENOMIC DNA]</scope>
    <source>
        <strain evidence="3">Sdau11-99</strain>
    </source>
</reference>
<sequence>MHATTFFASAAALVSAVSAGTIPTFAKRYNVTEAWGQWQVTNLTFSDHPSSDSINFQVWWDNGYSGPVRCSASEYNLQTDVWHRCEVREGHADSFSFALQENWDKIAISQDLYQVGAIAHLNGSAPLPIQWGGSTAGREGTADPFYVPVLSISSTLPNGTSTAPEYSSRNALTKNQPQNTPDDRLCFEAVTQATIFDNADLQESRHIQVKLFWRRPVSDEYQGIQFPYNYLRTFCDGFLRQHDRHYGFHPLERPDPENINIVIPGRVNLEREAVALVLGSLRDTFAELLRNPHADVEFRPFQTTIANNLAVHTALKVLKIAPLVQPWEIFIEQALRYGPLDSVKDLKRAHGLFATNERLVQDMLENFAYRRIRNEAAAADFMWERPQDELILGVRIAKAQEKVRGISESGSRGHKKWMEAYRQGVRQYESWMETNAQRDFEGAKMRALKGSFVALF</sequence>
<evidence type="ECO:0000256" key="2">
    <source>
        <dbReference type="SAM" id="SignalP"/>
    </source>
</evidence>
<dbReference type="Proteomes" id="UP000572817">
    <property type="component" value="Unassembled WGS sequence"/>
</dbReference>
<dbReference type="EMBL" id="WWBZ02000022">
    <property type="protein sequence ID" value="KAF4307399.1"/>
    <property type="molecule type" value="Genomic_DNA"/>
</dbReference>
<evidence type="ECO:0000313" key="4">
    <source>
        <dbReference type="Proteomes" id="UP000572817"/>
    </source>
</evidence>
<proteinExistence type="predicted"/>
<keyword evidence="4" id="KW-1185">Reference proteome</keyword>
<evidence type="ECO:0000256" key="1">
    <source>
        <dbReference type="SAM" id="MobiDB-lite"/>
    </source>
</evidence>
<organism evidence="3 4">
    <name type="scientific">Botryosphaeria dothidea</name>
    <dbReference type="NCBI Taxonomy" id="55169"/>
    <lineage>
        <taxon>Eukaryota</taxon>
        <taxon>Fungi</taxon>
        <taxon>Dikarya</taxon>
        <taxon>Ascomycota</taxon>
        <taxon>Pezizomycotina</taxon>
        <taxon>Dothideomycetes</taxon>
        <taxon>Dothideomycetes incertae sedis</taxon>
        <taxon>Botryosphaeriales</taxon>
        <taxon>Botryosphaeriaceae</taxon>
        <taxon>Botryosphaeria</taxon>
    </lineage>
</organism>
<dbReference type="OrthoDB" id="3918350at2759"/>
<dbReference type="AlphaFoldDB" id="A0A8H4IW19"/>
<gene>
    <name evidence="3" type="ORF">GTA08_BOTSDO03513</name>
</gene>
<accession>A0A8H4IW19</accession>
<comment type="caution">
    <text evidence="3">The sequence shown here is derived from an EMBL/GenBank/DDBJ whole genome shotgun (WGS) entry which is preliminary data.</text>
</comment>
<feature type="chain" id="PRO_5034491255" evidence="2">
    <location>
        <begin position="20"/>
        <end position="456"/>
    </location>
</feature>
<feature type="compositionally biased region" description="Polar residues" evidence="1">
    <location>
        <begin position="157"/>
        <end position="180"/>
    </location>
</feature>